<dbReference type="SUPFAM" id="SSF158499">
    <property type="entry name" value="DnaD domain-like"/>
    <property type="match status" value="1"/>
</dbReference>
<dbReference type="NCBIfam" id="TIGR01446">
    <property type="entry name" value="DnaD_dom"/>
    <property type="match status" value="1"/>
</dbReference>
<evidence type="ECO:0000256" key="2">
    <source>
        <dbReference type="SAM" id="MobiDB-lite"/>
    </source>
</evidence>
<accession>A0A9X4NIL1</accession>
<feature type="region of interest" description="Disordered" evidence="2">
    <location>
        <begin position="265"/>
        <end position="298"/>
    </location>
</feature>
<feature type="domain" description="DnaB/C C-terminal" evidence="3">
    <location>
        <begin position="198"/>
        <end position="267"/>
    </location>
</feature>
<comment type="caution">
    <text evidence="4">The sequence shown here is derived from an EMBL/GenBank/DDBJ whole genome shotgun (WGS) entry which is preliminary data.</text>
</comment>
<proteinExistence type="inferred from homology"/>
<dbReference type="Gene3D" id="1.10.10.630">
    <property type="entry name" value="DnaD domain-like"/>
    <property type="match status" value="1"/>
</dbReference>
<comment type="similarity">
    <text evidence="1">Belongs to the DnaB/DnaD family.</text>
</comment>
<dbReference type="Proteomes" id="UP001152614">
    <property type="component" value="Unassembled WGS sequence"/>
</dbReference>
<reference evidence="4" key="1">
    <citation type="submission" date="2022-10" db="EMBL/GenBank/DDBJ databases">
        <authorList>
            <person name="Turner M.S."/>
            <person name="Huang W."/>
        </authorList>
    </citation>
    <scope>NUCLEOTIDE SEQUENCE</scope>
    <source>
        <strain evidence="4">3</strain>
    </source>
</reference>
<name>A0A9X4NIL1_9LACT</name>
<evidence type="ECO:0000313" key="4">
    <source>
        <dbReference type="EMBL" id="MDG4984374.1"/>
    </source>
</evidence>
<dbReference type="InterPro" id="IPR053162">
    <property type="entry name" value="DnaD"/>
</dbReference>
<dbReference type="RefSeq" id="WP_278229098.1">
    <property type="nucleotide sequence ID" value="NZ_JAOWLY010000009.1"/>
</dbReference>
<protein>
    <submittedName>
        <fullName evidence="4">DnaD domain protein</fullName>
    </submittedName>
</protein>
<dbReference type="Pfam" id="PF07261">
    <property type="entry name" value="DnaB_2"/>
    <property type="match status" value="1"/>
</dbReference>
<evidence type="ECO:0000313" key="5">
    <source>
        <dbReference type="Proteomes" id="UP001152614"/>
    </source>
</evidence>
<dbReference type="AlphaFoldDB" id="A0A9X4NIL1"/>
<evidence type="ECO:0000256" key="1">
    <source>
        <dbReference type="ARBA" id="ARBA00093462"/>
    </source>
</evidence>
<dbReference type="InterPro" id="IPR006343">
    <property type="entry name" value="DnaB/C_C"/>
</dbReference>
<reference evidence="4" key="2">
    <citation type="journal article" date="2023" name="Food Microbiol.">
        <title>Evaluation of the fermentation potential of lactic acid bacteria isolated from herbs, fruits and vegetables as starter cultures in nut-based milk alternatives.</title>
        <authorList>
            <person name="Huang W."/>
            <person name="Dong A."/>
            <person name="Pham H.T."/>
            <person name="Zhou C."/>
            <person name="Huo Z."/>
            <person name="Watjen A.P."/>
            <person name="Prakash S."/>
            <person name="Bang-Berthelsen C.H."/>
            <person name="Turner M.S."/>
        </authorList>
    </citation>
    <scope>NUCLEOTIDE SEQUENCE</scope>
    <source>
        <strain evidence="4">3</strain>
    </source>
</reference>
<organism evidence="4 5">
    <name type="scientific">Lactococcus lactis</name>
    <dbReference type="NCBI Taxonomy" id="1358"/>
    <lineage>
        <taxon>Bacteria</taxon>
        <taxon>Bacillati</taxon>
        <taxon>Bacillota</taxon>
        <taxon>Bacilli</taxon>
        <taxon>Lactobacillales</taxon>
        <taxon>Streptococcaceae</taxon>
        <taxon>Lactococcus</taxon>
    </lineage>
</organism>
<dbReference type="PANTHER" id="PTHR37293">
    <property type="entry name" value="PHAGE REPLICATION PROTEIN-RELATED"/>
    <property type="match status" value="1"/>
</dbReference>
<evidence type="ECO:0000259" key="3">
    <source>
        <dbReference type="Pfam" id="PF07261"/>
    </source>
</evidence>
<dbReference type="InterPro" id="IPR034829">
    <property type="entry name" value="DnaD-like_sf"/>
</dbReference>
<gene>
    <name evidence="4" type="ORF">OGZ51_09485</name>
</gene>
<dbReference type="PANTHER" id="PTHR37293:SF6">
    <property type="entry name" value="DNA REPLICATION PROTEIN DNAD"/>
    <property type="match status" value="1"/>
</dbReference>
<dbReference type="EMBL" id="JAOWLY010000009">
    <property type="protein sequence ID" value="MDG4984374.1"/>
    <property type="molecule type" value="Genomic_DNA"/>
</dbReference>
<sequence>MANKRMFSLDVVDSDRFMEMGVSARELYFQLGMRGDDDGFVGNPKRIMRSVGASEDDLKILQAKEFIHEFESGVIVILDWRLNNNLRNDRYKPTIYTEERKQLRFGANRRYLIGIPVVNQIETKNQNQTTENQATSTVYQTETTGNRNITKHSITEPNITQPNLVSSNSNYINNIKEAEFLEISDSDSTGGILKELINVFEQEMGFLSPTSMEELRRWLFEDNYSTEVIKLALKEAVLNRKVTLNYIKAILRNWRNDGITSAQAVQKNKEEREASKTTSKVWNGPDIPLDGPWNGTEG</sequence>